<dbReference type="Pfam" id="PF07980">
    <property type="entry name" value="SusD_RagB"/>
    <property type="match status" value="1"/>
</dbReference>
<evidence type="ECO:0000256" key="5">
    <source>
        <dbReference type="ARBA" id="ARBA00023237"/>
    </source>
</evidence>
<dbReference type="Pfam" id="PF14322">
    <property type="entry name" value="SusD-like_3"/>
    <property type="match status" value="1"/>
</dbReference>
<proteinExistence type="inferred from homology"/>
<evidence type="ECO:0000259" key="7">
    <source>
        <dbReference type="Pfam" id="PF14322"/>
    </source>
</evidence>
<dbReference type="Gene3D" id="1.25.40.390">
    <property type="match status" value="1"/>
</dbReference>
<dbReference type="GO" id="GO:0009279">
    <property type="term" value="C:cell outer membrane"/>
    <property type="evidence" value="ECO:0007669"/>
    <property type="project" value="UniProtKB-SubCell"/>
</dbReference>
<dbReference type="EMBL" id="FQXT01000002">
    <property type="protein sequence ID" value="SHH89604.1"/>
    <property type="molecule type" value="Genomic_DNA"/>
</dbReference>
<dbReference type="STRING" id="573501.SAMN04487999_1319"/>
<accession>A0A1M5WR37</accession>
<evidence type="ECO:0000256" key="1">
    <source>
        <dbReference type="ARBA" id="ARBA00004442"/>
    </source>
</evidence>
<dbReference type="InterPro" id="IPR011990">
    <property type="entry name" value="TPR-like_helical_dom_sf"/>
</dbReference>
<gene>
    <name evidence="8" type="ORF">DSM01_611</name>
    <name evidence="9" type="ORF">SAMN04487999_1319</name>
</gene>
<dbReference type="EMBL" id="QOVN01000001">
    <property type="protein sequence ID" value="RXG31470.1"/>
    <property type="molecule type" value="Genomic_DNA"/>
</dbReference>
<feature type="domain" description="RagB/SusD" evidence="6">
    <location>
        <begin position="319"/>
        <end position="447"/>
    </location>
</feature>
<keyword evidence="3" id="KW-0732">Signal</keyword>
<reference evidence="10" key="1">
    <citation type="submission" date="2016-11" db="EMBL/GenBank/DDBJ databases">
        <authorList>
            <person name="Varghese N."/>
            <person name="Submissions S."/>
        </authorList>
    </citation>
    <scope>NUCLEOTIDE SEQUENCE [LARGE SCALE GENOMIC DNA]</scope>
    <source>
        <strain evidence="10">DSM 19859</strain>
    </source>
</reference>
<evidence type="ECO:0000256" key="3">
    <source>
        <dbReference type="ARBA" id="ARBA00022729"/>
    </source>
</evidence>
<reference evidence="8 11" key="3">
    <citation type="submission" date="2018-07" db="EMBL/GenBank/DDBJ databases">
        <title>Leeuwenhoekiella genomics.</title>
        <authorList>
            <person name="Tahon G."/>
            <person name="Willems A."/>
        </authorList>
    </citation>
    <scope>NUCLEOTIDE SEQUENCE [LARGE SCALE GENOMIC DNA]</scope>
    <source>
        <strain evidence="8 11">LMG 24856</strain>
    </source>
</reference>
<dbReference type="SUPFAM" id="SSF48452">
    <property type="entry name" value="TPR-like"/>
    <property type="match status" value="1"/>
</dbReference>
<dbReference type="Proteomes" id="UP000290037">
    <property type="component" value="Unassembled WGS sequence"/>
</dbReference>
<dbReference type="InterPro" id="IPR012944">
    <property type="entry name" value="SusD_RagB_dom"/>
</dbReference>
<dbReference type="AlphaFoldDB" id="A0A1M5WR37"/>
<organism evidence="9 10">
    <name type="scientific">Leeuwenhoekiella palythoae</name>
    <dbReference type="NCBI Taxonomy" id="573501"/>
    <lineage>
        <taxon>Bacteria</taxon>
        <taxon>Pseudomonadati</taxon>
        <taxon>Bacteroidota</taxon>
        <taxon>Flavobacteriia</taxon>
        <taxon>Flavobacteriales</taxon>
        <taxon>Flavobacteriaceae</taxon>
        <taxon>Leeuwenhoekiella</taxon>
    </lineage>
</organism>
<evidence type="ECO:0000259" key="6">
    <source>
        <dbReference type="Pfam" id="PF07980"/>
    </source>
</evidence>
<dbReference type="Proteomes" id="UP000184240">
    <property type="component" value="Unassembled WGS sequence"/>
</dbReference>
<evidence type="ECO:0000313" key="9">
    <source>
        <dbReference type="EMBL" id="SHH89604.1"/>
    </source>
</evidence>
<evidence type="ECO:0000313" key="10">
    <source>
        <dbReference type="Proteomes" id="UP000184240"/>
    </source>
</evidence>
<feature type="domain" description="SusD-like N-terminal" evidence="7">
    <location>
        <begin position="14"/>
        <end position="205"/>
    </location>
</feature>
<comment type="subcellular location">
    <subcellularLocation>
        <location evidence="1">Cell outer membrane</location>
    </subcellularLocation>
</comment>
<sequence>MCLVLVLGAGCENDWLDEQSSNQLTAEEQFETIDGFKDALIGSYIGLTAEELYGKDLSWNIVDLLSQQYAALPVQAQYAGIQQFQYETLRSAGQIEASWSGAYNTIANVNLALEMTEKNRSVLGDINYRLIRGELLGLRVFLHFDMMRLFNAGNLENRPELFQEYAIPYVTTFDKEIKPQLSFSETFEMMEADLQESLSLLEEDPVFSEQSDNYYAEVNRDGFYNFREQRMNYFAVKALLARVLQWQGDQEAAGTVAQEIIDDSFAMLIDSDSHPVSTDRILYQEVLFMIDVEGLIDDINPLLRAEGDNANYDALYYTSNYVNETFETENVNVGVPDVRFNTLMQTQARGVVNLKLFQNNMRAENYNQIPLIKLPEMYYIAAEAYAKSNMLDQAVELLNTVRSSRGIIEQIPSDASQEDVLLEVYKEYHKEFLGEGQWFYYLKRNGIAEIPGVFDNTITIDDQEYVLPYPDNEVEFGNRN</sequence>
<keyword evidence="4" id="KW-0472">Membrane</keyword>
<protein>
    <submittedName>
        <fullName evidence="8">Outer membrane starch-binding protein</fullName>
    </submittedName>
    <submittedName>
        <fullName evidence="9">Starch-binding associating with outer membrane</fullName>
    </submittedName>
</protein>
<evidence type="ECO:0000256" key="2">
    <source>
        <dbReference type="ARBA" id="ARBA00006275"/>
    </source>
</evidence>
<evidence type="ECO:0000256" key="4">
    <source>
        <dbReference type="ARBA" id="ARBA00023136"/>
    </source>
</evidence>
<evidence type="ECO:0000313" key="8">
    <source>
        <dbReference type="EMBL" id="RXG31470.1"/>
    </source>
</evidence>
<evidence type="ECO:0000313" key="11">
    <source>
        <dbReference type="Proteomes" id="UP000290037"/>
    </source>
</evidence>
<name>A0A1M5WR37_9FLAO</name>
<keyword evidence="5" id="KW-0998">Cell outer membrane</keyword>
<comment type="similarity">
    <text evidence="2">Belongs to the SusD family.</text>
</comment>
<keyword evidence="11" id="KW-1185">Reference proteome</keyword>
<dbReference type="InterPro" id="IPR033985">
    <property type="entry name" value="SusD-like_N"/>
</dbReference>
<reference evidence="9" key="2">
    <citation type="submission" date="2016-11" db="EMBL/GenBank/DDBJ databases">
        <authorList>
            <person name="Jaros S."/>
            <person name="Januszkiewicz K."/>
            <person name="Wedrychowicz H."/>
        </authorList>
    </citation>
    <scope>NUCLEOTIDE SEQUENCE [LARGE SCALE GENOMIC DNA]</scope>
    <source>
        <strain evidence="9">DSM 19859</strain>
    </source>
</reference>